<dbReference type="Proteomes" id="UP000223738">
    <property type="component" value="Segment"/>
</dbReference>
<keyword evidence="2" id="KW-1185">Reference proteome</keyword>
<protein>
    <submittedName>
        <fullName evidence="1">Uncharacterized protein</fullName>
    </submittedName>
</protein>
<gene>
    <name evidence="1" type="ORF">PMW_225</name>
</gene>
<proteinExistence type="predicted"/>
<sequence length="51" mass="5840">MSGFIVASPSWITVERYNTHDEAVARKNQLEKLGGAKMTVYQLKEVREEVE</sequence>
<evidence type="ECO:0000313" key="2">
    <source>
        <dbReference type="Proteomes" id="UP000223738"/>
    </source>
</evidence>
<accession>A0A1S5R1Q3</accession>
<name>A0A1S5R1Q3_9CAUD</name>
<reference evidence="1 2" key="1">
    <citation type="submission" date="2016-03" db="EMBL/GenBank/DDBJ databases">
        <title>Characterization of pf16 and phiPMW: Two novel phages infecting Pseudomonas putida PpG1.</title>
        <authorList>
            <person name="Magill D.J."/>
            <person name="Krylov V.N."/>
            <person name="Allen C.C.R."/>
            <person name="McGrath J.W."/>
            <person name="Quinn J.P."/>
            <person name="Kulakov L.A."/>
        </authorList>
    </citation>
    <scope>NUCLEOTIDE SEQUENCE [LARGE SCALE GENOMIC DNA]</scope>
</reference>
<dbReference type="EMBL" id="KU862660">
    <property type="protein sequence ID" value="ANA49350.1"/>
    <property type="molecule type" value="Genomic_DNA"/>
</dbReference>
<evidence type="ECO:0000313" key="1">
    <source>
        <dbReference type="EMBL" id="ANA49350.1"/>
    </source>
</evidence>
<organism evidence="1 2">
    <name type="scientific">Pseudomonas phage phiPMW</name>
    <dbReference type="NCBI Taxonomy" id="1815582"/>
    <lineage>
        <taxon>Viruses</taxon>
        <taxon>Duplodnaviria</taxon>
        <taxon>Heunggongvirae</taxon>
        <taxon>Uroviricota</taxon>
        <taxon>Caudoviricetes</taxon>
        <taxon>Plaisancevirus</taxon>
        <taxon>Plaisancevirus PMW</taxon>
    </lineage>
</organism>